<protein>
    <submittedName>
        <fullName evidence="1">Uncharacterized protein</fullName>
    </submittedName>
</protein>
<evidence type="ECO:0000313" key="2">
    <source>
        <dbReference type="Proteomes" id="UP000234474"/>
    </source>
</evidence>
<dbReference type="OrthoDB" id="1733326at2759"/>
<dbReference type="OMA" id="MIRYHRS"/>
<keyword evidence="2" id="KW-1185">Reference proteome</keyword>
<reference evidence="2" key="1">
    <citation type="journal article" date="2018" name="Proc. Natl. Acad. Sci. U.S.A.">
        <title>Linking secondary metabolites to gene clusters through genome sequencing of six diverse Aspergillus species.</title>
        <authorList>
            <person name="Kaerboelling I."/>
            <person name="Vesth T.C."/>
            <person name="Frisvad J.C."/>
            <person name="Nybo J.L."/>
            <person name="Theobald S."/>
            <person name="Kuo A."/>
            <person name="Bowyer P."/>
            <person name="Matsuda Y."/>
            <person name="Mondo S."/>
            <person name="Lyhne E.K."/>
            <person name="Kogle M.E."/>
            <person name="Clum A."/>
            <person name="Lipzen A."/>
            <person name="Salamov A."/>
            <person name="Ngan C.Y."/>
            <person name="Daum C."/>
            <person name="Chiniquy J."/>
            <person name="Barry K."/>
            <person name="LaButti K."/>
            <person name="Haridas S."/>
            <person name="Simmons B.A."/>
            <person name="Magnuson J.K."/>
            <person name="Mortensen U.H."/>
            <person name="Larsen T.O."/>
            <person name="Grigoriev I.V."/>
            <person name="Baker S.E."/>
            <person name="Andersen M.R."/>
        </authorList>
    </citation>
    <scope>NUCLEOTIDE SEQUENCE [LARGE SCALE GENOMIC DNA]</scope>
    <source>
        <strain evidence="2">IBT 16806</strain>
    </source>
</reference>
<evidence type="ECO:0000313" key="1">
    <source>
        <dbReference type="EMBL" id="PKX88299.1"/>
    </source>
</evidence>
<dbReference type="VEuPathDB" id="FungiDB:P174DRAFT_380670"/>
<organism evidence="1 2">
    <name type="scientific">Aspergillus novofumigatus (strain IBT 16806)</name>
    <dbReference type="NCBI Taxonomy" id="1392255"/>
    <lineage>
        <taxon>Eukaryota</taxon>
        <taxon>Fungi</taxon>
        <taxon>Dikarya</taxon>
        <taxon>Ascomycota</taxon>
        <taxon>Pezizomycotina</taxon>
        <taxon>Eurotiomycetes</taxon>
        <taxon>Eurotiomycetidae</taxon>
        <taxon>Eurotiales</taxon>
        <taxon>Aspergillaceae</taxon>
        <taxon>Aspergillus</taxon>
        <taxon>Aspergillus subgen. Fumigati</taxon>
    </lineage>
</organism>
<dbReference type="Proteomes" id="UP000234474">
    <property type="component" value="Unassembled WGS sequence"/>
</dbReference>
<name>A0A2I1BSD9_ASPN1</name>
<comment type="caution">
    <text evidence="1">The sequence shown here is derived from an EMBL/GenBank/DDBJ whole genome shotgun (WGS) entry which is preliminary data.</text>
</comment>
<gene>
    <name evidence="1" type="ORF">P174DRAFT_380670</name>
</gene>
<sequence length="69" mass="7834">TKVRGSKTIRYRRSLNHKLCRLGIGRCFYDDPLGTLREIKVFGFWGSMVARLKLKEIDGRAPQGVEPAA</sequence>
<accession>A0A2I1BSD9</accession>
<dbReference type="AlphaFoldDB" id="A0A2I1BSD9"/>
<proteinExistence type="predicted"/>
<dbReference type="EMBL" id="MSZS01000019">
    <property type="protein sequence ID" value="PKX88299.1"/>
    <property type="molecule type" value="Genomic_DNA"/>
</dbReference>
<feature type="non-terminal residue" evidence="1">
    <location>
        <position position="1"/>
    </location>
</feature>